<sequence>MRIIPVLLLIAAAGISTASAQQESADNGRANGEAAAASDGDAAASNNAAAAASNQVAAGAGGAPRSPSEFTDFYVNAGGTIPAPPPEQQKADAQAHAAWQARCRPTVVVDREGLRRTRYAEPDCDLLRIKTAGTR</sequence>
<evidence type="ECO:0000256" key="1">
    <source>
        <dbReference type="SAM" id="MobiDB-lite"/>
    </source>
</evidence>
<dbReference type="KEGG" id="bsei:KMZ68_11510"/>
<protein>
    <submittedName>
        <fullName evidence="3">Uncharacterized protein</fullName>
    </submittedName>
</protein>
<evidence type="ECO:0000256" key="2">
    <source>
        <dbReference type="SAM" id="SignalP"/>
    </source>
</evidence>
<feature type="chain" id="PRO_5037586090" evidence="2">
    <location>
        <begin position="21"/>
        <end position="135"/>
    </location>
</feature>
<accession>A0A975NSD3</accession>
<keyword evidence="2" id="KW-0732">Signal</keyword>
<feature type="region of interest" description="Disordered" evidence="1">
    <location>
        <begin position="23"/>
        <end position="93"/>
    </location>
</feature>
<organism evidence="3 4">
    <name type="scientific">Bradyrhizobium sediminis</name>
    <dbReference type="NCBI Taxonomy" id="2840469"/>
    <lineage>
        <taxon>Bacteria</taxon>
        <taxon>Pseudomonadati</taxon>
        <taxon>Pseudomonadota</taxon>
        <taxon>Alphaproteobacteria</taxon>
        <taxon>Hyphomicrobiales</taxon>
        <taxon>Nitrobacteraceae</taxon>
        <taxon>Bradyrhizobium</taxon>
    </lineage>
</organism>
<evidence type="ECO:0000313" key="4">
    <source>
        <dbReference type="Proteomes" id="UP000680805"/>
    </source>
</evidence>
<dbReference type="EMBL" id="CP076135">
    <property type="protein sequence ID" value="QWG20407.1"/>
    <property type="molecule type" value="Genomic_DNA"/>
</dbReference>
<feature type="signal peptide" evidence="2">
    <location>
        <begin position="1"/>
        <end position="20"/>
    </location>
</feature>
<feature type="compositionally biased region" description="Low complexity" evidence="1">
    <location>
        <begin position="25"/>
        <end position="58"/>
    </location>
</feature>
<reference evidence="3" key="1">
    <citation type="submission" date="2021-06" db="EMBL/GenBank/DDBJ databases">
        <title>Bradyrhizobium sp. S2-11-2 Genome sequencing.</title>
        <authorList>
            <person name="Jin L."/>
        </authorList>
    </citation>
    <scope>NUCLEOTIDE SEQUENCE</scope>
    <source>
        <strain evidence="3">S2-11-2</strain>
    </source>
</reference>
<name>A0A975NSD3_9BRAD</name>
<evidence type="ECO:0000313" key="3">
    <source>
        <dbReference type="EMBL" id="QWG20407.1"/>
    </source>
</evidence>
<dbReference type="Proteomes" id="UP000680805">
    <property type="component" value="Chromosome"/>
</dbReference>
<gene>
    <name evidence="3" type="ORF">KMZ68_11510</name>
</gene>
<dbReference type="RefSeq" id="WP_215615880.1">
    <property type="nucleotide sequence ID" value="NZ_CP076135.1"/>
</dbReference>
<proteinExistence type="predicted"/>
<dbReference type="AlphaFoldDB" id="A0A975NSD3"/>